<comment type="caution">
    <text evidence="1">The sequence shown here is derived from an EMBL/GenBank/DDBJ whole genome shotgun (WGS) entry which is preliminary data.</text>
</comment>
<evidence type="ECO:0000313" key="2">
    <source>
        <dbReference type="Proteomes" id="UP000253490"/>
    </source>
</evidence>
<dbReference type="GO" id="GO:0032259">
    <property type="term" value="P:methylation"/>
    <property type="evidence" value="ECO:0007669"/>
    <property type="project" value="UniProtKB-KW"/>
</dbReference>
<protein>
    <submittedName>
        <fullName evidence="1">O-methyltransferase</fullName>
    </submittedName>
</protein>
<dbReference type="OrthoDB" id="149130at2"/>
<dbReference type="PANTHER" id="PTHR40036:SF1">
    <property type="entry name" value="MACROCIN O-METHYLTRANSFERASE"/>
    <property type="match status" value="1"/>
</dbReference>
<dbReference type="RefSeq" id="WP_113921191.1">
    <property type="nucleotide sequence ID" value="NZ_QNRX01000014.1"/>
</dbReference>
<reference evidence="1 2" key="1">
    <citation type="submission" date="2018-06" db="EMBL/GenBank/DDBJ databases">
        <title>Genomic Encyclopedia of Type Strains, Phase IV (KMG-IV): sequencing the most valuable type-strain genomes for metagenomic binning, comparative biology and taxonomic classification.</title>
        <authorList>
            <person name="Goeker M."/>
        </authorList>
    </citation>
    <scope>NUCLEOTIDE SEQUENCE [LARGE SCALE GENOMIC DNA]</scope>
    <source>
        <strain evidence="1 2">DSM 22112</strain>
    </source>
</reference>
<dbReference type="Pfam" id="PF05711">
    <property type="entry name" value="TylF"/>
    <property type="match status" value="1"/>
</dbReference>
<dbReference type="Gene3D" id="3.40.50.150">
    <property type="entry name" value="Vaccinia Virus protein VP39"/>
    <property type="match status" value="1"/>
</dbReference>
<organism evidence="1 2">
    <name type="scientific">Alkalibaculum bacchi</name>
    <dbReference type="NCBI Taxonomy" id="645887"/>
    <lineage>
        <taxon>Bacteria</taxon>
        <taxon>Bacillati</taxon>
        <taxon>Bacillota</taxon>
        <taxon>Clostridia</taxon>
        <taxon>Eubacteriales</taxon>
        <taxon>Eubacteriaceae</taxon>
        <taxon>Alkalibaculum</taxon>
    </lineage>
</organism>
<evidence type="ECO:0000313" key="1">
    <source>
        <dbReference type="EMBL" id="RBP61364.1"/>
    </source>
</evidence>
<dbReference type="GO" id="GO:0008168">
    <property type="term" value="F:methyltransferase activity"/>
    <property type="evidence" value="ECO:0007669"/>
    <property type="project" value="UniProtKB-KW"/>
</dbReference>
<dbReference type="InterPro" id="IPR008884">
    <property type="entry name" value="TylF_MeTrfase"/>
</dbReference>
<keyword evidence="1" id="KW-0808">Transferase</keyword>
<keyword evidence="1" id="KW-0489">Methyltransferase</keyword>
<dbReference type="PANTHER" id="PTHR40036">
    <property type="entry name" value="MACROCIN O-METHYLTRANSFERASE"/>
    <property type="match status" value="1"/>
</dbReference>
<accession>A0A366I481</accession>
<dbReference type="SUPFAM" id="SSF53335">
    <property type="entry name" value="S-adenosyl-L-methionine-dependent methyltransferases"/>
    <property type="match status" value="1"/>
</dbReference>
<sequence length="280" mass="31817">MKKIVIFGAGQAGKMIGKLLHGSCELLAYADNNYKNIPTTLDTIPVISSNDIKSLKPDAVIISVLNKEAAENIFEQLVSEGIRETKILNINELRGLFDIRLSTLRLLAREINDKKVKGNVAELGVYKGYLAREMNTIFKERKMYLFDTFEGFDWRDLECENQYDKSRSKRGDFSDTSMEDVKSVLPYPHMAVFCKGYFPETALGVEDTFAFVSIDTDLYLPTYNGLIYFYPRLSKGGYILVHDYNSTQFPNVKKAVEDFSKKEDIRIIPLCDLHGSALII</sequence>
<dbReference type="InterPro" id="IPR029063">
    <property type="entry name" value="SAM-dependent_MTases_sf"/>
</dbReference>
<name>A0A366I481_9FIRM</name>
<dbReference type="EMBL" id="QNRX01000014">
    <property type="protein sequence ID" value="RBP61364.1"/>
    <property type="molecule type" value="Genomic_DNA"/>
</dbReference>
<keyword evidence="2" id="KW-1185">Reference proteome</keyword>
<proteinExistence type="predicted"/>
<dbReference type="AlphaFoldDB" id="A0A366I481"/>
<dbReference type="Proteomes" id="UP000253490">
    <property type="component" value="Unassembled WGS sequence"/>
</dbReference>
<gene>
    <name evidence="1" type="ORF">DES36_11446</name>
</gene>